<gene>
    <name evidence="2" type="ORF">E2C01_056768</name>
</gene>
<comment type="caution">
    <text evidence="2">The sequence shown here is derived from an EMBL/GenBank/DDBJ whole genome shotgun (WGS) entry which is preliminary data.</text>
</comment>
<dbReference type="EMBL" id="VSRR010019946">
    <property type="protein sequence ID" value="MPC62679.1"/>
    <property type="molecule type" value="Genomic_DNA"/>
</dbReference>
<organism evidence="2 3">
    <name type="scientific">Portunus trituberculatus</name>
    <name type="common">Swimming crab</name>
    <name type="synonym">Neptunus trituberculatus</name>
    <dbReference type="NCBI Taxonomy" id="210409"/>
    <lineage>
        <taxon>Eukaryota</taxon>
        <taxon>Metazoa</taxon>
        <taxon>Ecdysozoa</taxon>
        <taxon>Arthropoda</taxon>
        <taxon>Crustacea</taxon>
        <taxon>Multicrustacea</taxon>
        <taxon>Malacostraca</taxon>
        <taxon>Eumalacostraca</taxon>
        <taxon>Eucarida</taxon>
        <taxon>Decapoda</taxon>
        <taxon>Pleocyemata</taxon>
        <taxon>Brachyura</taxon>
        <taxon>Eubrachyura</taxon>
        <taxon>Portunoidea</taxon>
        <taxon>Portunidae</taxon>
        <taxon>Portuninae</taxon>
        <taxon>Portunus</taxon>
    </lineage>
</organism>
<sequence length="86" mass="10393">MQKNLATVSKKRKRRFSETNPATLQVSEQQKLLLEEQLKVVKLQQQGEREKNEECMKLWKLKEEKERLKILLLKQELREGSKEEWV</sequence>
<dbReference type="AlphaFoldDB" id="A0A5B7GYN4"/>
<proteinExistence type="predicted"/>
<accession>A0A5B7GYN4</accession>
<evidence type="ECO:0000313" key="2">
    <source>
        <dbReference type="EMBL" id="MPC62679.1"/>
    </source>
</evidence>
<dbReference type="Proteomes" id="UP000324222">
    <property type="component" value="Unassembled WGS sequence"/>
</dbReference>
<keyword evidence="3" id="KW-1185">Reference proteome</keyword>
<evidence type="ECO:0000256" key="1">
    <source>
        <dbReference type="SAM" id="MobiDB-lite"/>
    </source>
</evidence>
<name>A0A5B7GYN4_PORTR</name>
<evidence type="ECO:0000313" key="3">
    <source>
        <dbReference type="Proteomes" id="UP000324222"/>
    </source>
</evidence>
<reference evidence="2 3" key="1">
    <citation type="submission" date="2019-05" db="EMBL/GenBank/DDBJ databases">
        <title>Another draft genome of Portunus trituberculatus and its Hox gene families provides insights of decapod evolution.</title>
        <authorList>
            <person name="Jeong J.-H."/>
            <person name="Song I."/>
            <person name="Kim S."/>
            <person name="Choi T."/>
            <person name="Kim D."/>
            <person name="Ryu S."/>
            <person name="Kim W."/>
        </authorList>
    </citation>
    <scope>NUCLEOTIDE SEQUENCE [LARGE SCALE GENOMIC DNA]</scope>
    <source>
        <tissue evidence="2">Muscle</tissue>
    </source>
</reference>
<protein>
    <submittedName>
        <fullName evidence="2">Uncharacterized protein</fullName>
    </submittedName>
</protein>
<feature type="region of interest" description="Disordered" evidence="1">
    <location>
        <begin position="1"/>
        <end position="22"/>
    </location>
</feature>